<reference evidence="1 2" key="1">
    <citation type="submission" date="2019-03" db="EMBL/GenBank/DDBJ databases">
        <title>Single cell metagenomics reveals metabolic interactions within the superorganism composed of flagellate Streblomastix strix and complex community of Bacteroidetes bacteria on its surface.</title>
        <authorList>
            <person name="Treitli S.C."/>
            <person name="Kolisko M."/>
            <person name="Husnik F."/>
            <person name="Keeling P."/>
            <person name="Hampl V."/>
        </authorList>
    </citation>
    <scope>NUCLEOTIDE SEQUENCE [LARGE SCALE GENOMIC DNA]</scope>
    <source>
        <strain evidence="1">ST1C</strain>
    </source>
</reference>
<sequence>VDSPSTLLQGSLVGTRGTHGNGLEKWLEFSPYNVGRGGAGLGAYFAKRKLFQTQDRVV</sequence>
<protein>
    <submittedName>
        <fullName evidence="1">Uncharacterized protein</fullName>
    </submittedName>
</protein>
<dbReference type="EMBL" id="SNRW01022225">
    <property type="protein sequence ID" value="KAA6363975.1"/>
    <property type="molecule type" value="Genomic_DNA"/>
</dbReference>
<dbReference type="AlphaFoldDB" id="A0A5J4U2X5"/>
<evidence type="ECO:0000313" key="1">
    <source>
        <dbReference type="EMBL" id="KAA6363975.1"/>
    </source>
</evidence>
<accession>A0A5J4U2X5</accession>
<gene>
    <name evidence="1" type="ORF">EZS28_040496</name>
</gene>
<evidence type="ECO:0000313" key="2">
    <source>
        <dbReference type="Proteomes" id="UP000324800"/>
    </source>
</evidence>
<dbReference type="Proteomes" id="UP000324800">
    <property type="component" value="Unassembled WGS sequence"/>
</dbReference>
<comment type="caution">
    <text evidence="1">The sequence shown here is derived from an EMBL/GenBank/DDBJ whole genome shotgun (WGS) entry which is preliminary data.</text>
</comment>
<name>A0A5J4U2X5_9EUKA</name>
<organism evidence="1 2">
    <name type="scientific">Streblomastix strix</name>
    <dbReference type="NCBI Taxonomy" id="222440"/>
    <lineage>
        <taxon>Eukaryota</taxon>
        <taxon>Metamonada</taxon>
        <taxon>Preaxostyla</taxon>
        <taxon>Oxymonadida</taxon>
        <taxon>Streblomastigidae</taxon>
        <taxon>Streblomastix</taxon>
    </lineage>
</organism>
<feature type="non-terminal residue" evidence="1">
    <location>
        <position position="1"/>
    </location>
</feature>
<proteinExistence type="predicted"/>